<dbReference type="InterPro" id="IPR036366">
    <property type="entry name" value="PGBDSf"/>
</dbReference>
<reference evidence="3 4" key="1">
    <citation type="journal article" date="2009" name="Stand. Genomic Sci.">
        <title>Complete genome sequence of Stackebrandtia nassauensis type strain (LLR-40K-21).</title>
        <authorList>
            <person name="Munk C."/>
            <person name="Lapidus A."/>
            <person name="Copeland A."/>
            <person name="Jando M."/>
            <person name="Mayilraj S."/>
            <person name="Glavina Del Rio T."/>
            <person name="Nolan M."/>
            <person name="Chen F."/>
            <person name="Lucas S."/>
            <person name="Tice H."/>
            <person name="Cheng J.F."/>
            <person name="Han C."/>
            <person name="Detter J.C."/>
            <person name="Bruce D."/>
            <person name="Goodwin L."/>
            <person name="Chain P."/>
            <person name="Pitluck S."/>
            <person name="Goker M."/>
            <person name="Ovchinikova G."/>
            <person name="Pati A."/>
            <person name="Ivanova N."/>
            <person name="Mavromatis K."/>
            <person name="Chen A."/>
            <person name="Palaniappan K."/>
            <person name="Land M."/>
            <person name="Hauser L."/>
            <person name="Chang Y.J."/>
            <person name="Jeffries C.D."/>
            <person name="Bristow J."/>
            <person name="Eisen J.A."/>
            <person name="Markowitz V."/>
            <person name="Hugenholtz P."/>
            <person name="Kyrpides N.C."/>
            <person name="Klenk H.P."/>
        </authorList>
    </citation>
    <scope>NUCLEOTIDE SEQUENCE [LARGE SCALE GENOMIC DNA]</scope>
    <source>
        <strain evidence="4">DSM 44728 / CIP 108903 / NRRL B-16338 / NBRC 102104 / LLR-40K-21</strain>
    </source>
</reference>
<accession>D3PZS3</accession>
<dbReference type="SUPFAM" id="SSF47090">
    <property type="entry name" value="PGBD-like"/>
    <property type="match status" value="1"/>
</dbReference>
<dbReference type="AlphaFoldDB" id="D3PZS3"/>
<protein>
    <submittedName>
        <fullName evidence="3">Peptidoglycan-binding domain 1 protein</fullName>
    </submittedName>
</protein>
<dbReference type="KEGG" id="sna:Snas_3958"/>
<keyword evidence="4" id="KW-1185">Reference proteome</keyword>
<evidence type="ECO:0000313" key="4">
    <source>
        <dbReference type="Proteomes" id="UP000000844"/>
    </source>
</evidence>
<dbReference type="OrthoDB" id="5244994at2"/>
<dbReference type="InterPro" id="IPR002477">
    <property type="entry name" value="Peptidoglycan-bd-like"/>
</dbReference>
<evidence type="ECO:0000259" key="2">
    <source>
        <dbReference type="Pfam" id="PF01471"/>
    </source>
</evidence>
<dbReference type="EMBL" id="CP001778">
    <property type="protein sequence ID" value="ADD43610.1"/>
    <property type="molecule type" value="Genomic_DNA"/>
</dbReference>
<dbReference type="eggNOG" id="COG3409">
    <property type="taxonomic scope" value="Bacteria"/>
</dbReference>
<dbReference type="InterPro" id="IPR036365">
    <property type="entry name" value="PGBD-like_sf"/>
</dbReference>
<dbReference type="Gene3D" id="1.10.101.10">
    <property type="entry name" value="PGBD-like superfamily/PGBD"/>
    <property type="match status" value="1"/>
</dbReference>
<dbReference type="Proteomes" id="UP000000844">
    <property type="component" value="Chromosome"/>
</dbReference>
<gene>
    <name evidence="3" type="ordered locus">Snas_3958</name>
</gene>
<dbReference type="RefSeq" id="WP_013019181.1">
    <property type="nucleotide sequence ID" value="NC_013947.1"/>
</dbReference>
<feature type="domain" description="Peptidoglycan binding-like" evidence="2">
    <location>
        <begin position="73"/>
        <end position="125"/>
    </location>
</feature>
<dbReference type="HOGENOM" id="CLU_1414406_0_0_11"/>
<keyword evidence="1" id="KW-0732">Signal</keyword>
<sequence length="192" mass="20632">MASRKWTIAAVAAATIAVAGGTAGWAAADSVDTKASTYVDGLNKVTDDWNDHYRELGGSLCDGCENSDNTDLVVLWQSVLVVDGFLATEDPIDGYFGPDTKRATAMWQDHFGVKQTGKVNAATWAEASSHLSETDGTVYYAKEGGGEVRFTRHEDGSYTFNKVLIPGGEELVNNGGKRIEFYKRTVKLAPVG</sequence>
<name>D3PZS3_STANL</name>
<feature type="chain" id="PRO_5039272639" evidence="1">
    <location>
        <begin position="20"/>
        <end position="192"/>
    </location>
</feature>
<feature type="signal peptide" evidence="1">
    <location>
        <begin position="1"/>
        <end position="19"/>
    </location>
</feature>
<organism evidence="3 4">
    <name type="scientific">Stackebrandtia nassauensis (strain DSM 44728 / CIP 108903 / NRRL B-16338 / NBRC 102104 / LLR-40K-21)</name>
    <dbReference type="NCBI Taxonomy" id="446470"/>
    <lineage>
        <taxon>Bacteria</taxon>
        <taxon>Bacillati</taxon>
        <taxon>Actinomycetota</taxon>
        <taxon>Actinomycetes</taxon>
        <taxon>Glycomycetales</taxon>
        <taxon>Glycomycetaceae</taxon>
        <taxon>Stackebrandtia</taxon>
    </lineage>
</organism>
<dbReference type="Pfam" id="PF01471">
    <property type="entry name" value="PG_binding_1"/>
    <property type="match status" value="1"/>
</dbReference>
<proteinExistence type="predicted"/>
<evidence type="ECO:0000256" key="1">
    <source>
        <dbReference type="SAM" id="SignalP"/>
    </source>
</evidence>
<evidence type="ECO:0000313" key="3">
    <source>
        <dbReference type="EMBL" id="ADD43610.1"/>
    </source>
</evidence>